<organism evidence="1">
    <name type="scientific">uncultured Caudovirales phage</name>
    <dbReference type="NCBI Taxonomy" id="2100421"/>
    <lineage>
        <taxon>Viruses</taxon>
        <taxon>Duplodnaviria</taxon>
        <taxon>Heunggongvirae</taxon>
        <taxon>Uroviricota</taxon>
        <taxon>Caudoviricetes</taxon>
        <taxon>Peduoviridae</taxon>
        <taxon>Maltschvirus</taxon>
        <taxon>Maltschvirus maltsch</taxon>
    </lineage>
</organism>
<dbReference type="SUPFAM" id="SSF56784">
    <property type="entry name" value="HAD-like"/>
    <property type="match status" value="1"/>
</dbReference>
<accession>A0A6J7WKH1</accession>
<dbReference type="EMBL" id="LR798265">
    <property type="protein sequence ID" value="CAB5218300.1"/>
    <property type="molecule type" value="Genomic_DNA"/>
</dbReference>
<protein>
    <recommendedName>
        <fullName evidence="2">HAD-like domain containing protein</fullName>
    </recommendedName>
</protein>
<name>A0A6J7WKH1_9CAUD</name>
<sequence>MPKPLPQESKSEYVDRCMADKDMNNEYPSSSERYAVCSGIYKTEMASKEKISFDYDGTLSTDKGKQLAKKLISEGNTLYIISARQDKQGMISTAKEVGIPLGRIYATGSNKAKIEKVNELNIDTHYDNNPSVIHALNGIGKLI</sequence>
<dbReference type="InterPro" id="IPR023214">
    <property type="entry name" value="HAD_sf"/>
</dbReference>
<dbReference type="Gene3D" id="3.40.50.1000">
    <property type="entry name" value="HAD superfamily/HAD-like"/>
    <property type="match status" value="1"/>
</dbReference>
<gene>
    <name evidence="1" type="ORF">UFOVP212_6</name>
</gene>
<reference evidence="1" key="1">
    <citation type="submission" date="2020-05" db="EMBL/GenBank/DDBJ databases">
        <authorList>
            <person name="Chiriac C."/>
            <person name="Salcher M."/>
            <person name="Ghai R."/>
            <person name="Kavagutti S V."/>
        </authorList>
    </citation>
    <scope>NUCLEOTIDE SEQUENCE</scope>
</reference>
<proteinExistence type="predicted"/>
<evidence type="ECO:0000313" key="1">
    <source>
        <dbReference type="EMBL" id="CAB5218300.1"/>
    </source>
</evidence>
<evidence type="ECO:0008006" key="2">
    <source>
        <dbReference type="Google" id="ProtNLM"/>
    </source>
</evidence>
<dbReference type="InterPro" id="IPR036412">
    <property type="entry name" value="HAD-like_sf"/>
</dbReference>